<protein>
    <recommendedName>
        <fullName evidence="3">Lipoprotein</fullName>
    </recommendedName>
</protein>
<gene>
    <name evidence="1" type="ORF">NX782_16610</name>
</gene>
<organism evidence="1 2">
    <name type="scientific">Massilia norwichensis</name>
    <dbReference type="NCBI Taxonomy" id="1442366"/>
    <lineage>
        <taxon>Bacteria</taxon>
        <taxon>Pseudomonadati</taxon>
        <taxon>Pseudomonadota</taxon>
        <taxon>Betaproteobacteria</taxon>
        <taxon>Burkholderiales</taxon>
        <taxon>Oxalobacteraceae</taxon>
        <taxon>Telluria group</taxon>
        <taxon>Massilia</taxon>
    </lineage>
</organism>
<name>A0ABT2A9D4_9BURK</name>
<evidence type="ECO:0000313" key="2">
    <source>
        <dbReference type="Proteomes" id="UP001205560"/>
    </source>
</evidence>
<dbReference type="PROSITE" id="PS51257">
    <property type="entry name" value="PROKAR_LIPOPROTEIN"/>
    <property type="match status" value="1"/>
</dbReference>
<keyword evidence="2" id="KW-1185">Reference proteome</keyword>
<sequence>MDRHNTSNGLRLLSMTLSVLMTLSGCSSESVEDQAKKLGQREFTVQAWKAGTQEERGQMVASFLARYKPADLSAKEVRRLLGPSTGYYDYDEYPAYLVGPRAVKSDYGDGYLWSSSRTSVMGRSRKSF</sequence>
<proteinExistence type="predicted"/>
<accession>A0ABT2A9D4</accession>
<reference evidence="1 2" key="1">
    <citation type="submission" date="2022-08" db="EMBL/GenBank/DDBJ databases">
        <title>Reclassification of Massilia species as members of the genera Telluria, Duganella, Pseudoduganella, Mokoshia gen. nov. and Zemynaea gen. nov. using orthogonal and non-orthogonal genome-based approaches.</title>
        <authorList>
            <person name="Bowman J.P."/>
        </authorList>
    </citation>
    <scope>NUCLEOTIDE SEQUENCE [LARGE SCALE GENOMIC DNA]</scope>
    <source>
        <strain evidence="1 2">LMG 28164</strain>
    </source>
</reference>
<evidence type="ECO:0008006" key="3">
    <source>
        <dbReference type="Google" id="ProtNLM"/>
    </source>
</evidence>
<dbReference type="Proteomes" id="UP001205560">
    <property type="component" value="Unassembled WGS sequence"/>
</dbReference>
<evidence type="ECO:0000313" key="1">
    <source>
        <dbReference type="EMBL" id="MCS0590813.1"/>
    </source>
</evidence>
<comment type="caution">
    <text evidence="1">The sequence shown here is derived from an EMBL/GenBank/DDBJ whole genome shotgun (WGS) entry which is preliminary data.</text>
</comment>
<dbReference type="EMBL" id="JANUGX010000020">
    <property type="protein sequence ID" value="MCS0590813.1"/>
    <property type="molecule type" value="Genomic_DNA"/>
</dbReference>
<dbReference type="RefSeq" id="WP_258846588.1">
    <property type="nucleotide sequence ID" value="NZ_JANUGX010000020.1"/>
</dbReference>